<keyword evidence="5" id="KW-0444">Lipid biosynthesis</keyword>
<comment type="catalytic activity">
    <reaction evidence="11">
        <text>a UDP-3-O-[(3R)-3-hydroxyacyl]-N-acetyl-alpha-D-glucosamine + H2O = a UDP-3-O-[(3R)-3-hydroxyacyl]-alpha-D-glucosamine + acetate</text>
        <dbReference type="Rhea" id="RHEA:67816"/>
        <dbReference type="ChEBI" id="CHEBI:15377"/>
        <dbReference type="ChEBI" id="CHEBI:30089"/>
        <dbReference type="ChEBI" id="CHEBI:137740"/>
        <dbReference type="ChEBI" id="CHEBI:173225"/>
        <dbReference type="EC" id="3.5.1.108"/>
    </reaction>
</comment>
<keyword evidence="15" id="KW-1185">Reference proteome</keyword>
<proteinExistence type="inferred from homology"/>
<dbReference type="EC" id="3.5.1.108" evidence="4"/>
<evidence type="ECO:0000256" key="13">
    <source>
        <dbReference type="SAM" id="MobiDB-lite"/>
    </source>
</evidence>
<evidence type="ECO:0000256" key="5">
    <source>
        <dbReference type="ARBA" id="ARBA00022516"/>
    </source>
</evidence>
<dbReference type="KEGG" id="bpg:Bathy05g01140"/>
<dbReference type="SUPFAM" id="SSF54211">
    <property type="entry name" value="Ribosomal protein S5 domain 2-like"/>
    <property type="match status" value="3"/>
</dbReference>
<evidence type="ECO:0000256" key="2">
    <source>
        <dbReference type="ARBA" id="ARBA00005002"/>
    </source>
</evidence>
<evidence type="ECO:0000256" key="4">
    <source>
        <dbReference type="ARBA" id="ARBA00012745"/>
    </source>
</evidence>
<comment type="similarity">
    <text evidence="3">Belongs to the LpxC family.</text>
</comment>
<dbReference type="Gene3D" id="3.30.1700.10">
    <property type="entry name" value="lpxc deacetylase, domain 2"/>
    <property type="match status" value="1"/>
</dbReference>
<dbReference type="PANTHER" id="PTHR33694">
    <property type="entry name" value="UDP-3-O-ACYL-N-ACETYLGLUCOSAMINE DEACETYLASE 1, MITOCHONDRIAL-RELATED"/>
    <property type="match status" value="1"/>
</dbReference>
<dbReference type="GO" id="GO:0103117">
    <property type="term" value="F:UDP-3-O-acyl-N-acetylglucosamine deacetylase activity"/>
    <property type="evidence" value="ECO:0007669"/>
    <property type="project" value="UniProtKB-EC"/>
</dbReference>
<comment type="pathway">
    <text evidence="2">Glycolipid biosynthesis; lipid IV(A) biosynthesis; lipid IV(A) from (3R)-3-hydroxytetradecanoyl-[acyl-carrier-protein] and UDP-N-acetyl-alpha-D-glucosamine: step 2/6.</text>
</comment>
<dbReference type="GeneID" id="19015618"/>
<dbReference type="GO" id="GO:2001289">
    <property type="term" value="P:lipid X metabolic process"/>
    <property type="evidence" value="ECO:0007669"/>
    <property type="project" value="UniProtKB-ARBA"/>
</dbReference>
<dbReference type="Gene3D" id="3.30.230.20">
    <property type="entry name" value="lpxc deacetylase, domain 1"/>
    <property type="match status" value="2"/>
</dbReference>
<keyword evidence="6" id="KW-0441">Lipid A biosynthesis</keyword>
<keyword evidence="7" id="KW-0479">Metal-binding</keyword>
<reference evidence="14 15" key="1">
    <citation type="submission" date="2011-10" db="EMBL/GenBank/DDBJ databases">
        <authorList>
            <person name="Genoscope - CEA"/>
        </authorList>
    </citation>
    <scope>NUCLEOTIDE SEQUENCE [LARGE SCALE GENOMIC DNA]</scope>
    <source>
        <strain evidence="14 15">RCC 1105</strain>
    </source>
</reference>
<keyword evidence="10" id="KW-0443">Lipid metabolism</keyword>
<name>K8EEM8_9CHLO</name>
<evidence type="ECO:0000256" key="10">
    <source>
        <dbReference type="ARBA" id="ARBA00023098"/>
    </source>
</evidence>
<dbReference type="STRING" id="41875.K8EEM8"/>
<dbReference type="OrthoDB" id="10265200at2759"/>
<dbReference type="EMBL" id="FO082274">
    <property type="protein sequence ID" value="CCO16471.1"/>
    <property type="molecule type" value="Genomic_DNA"/>
</dbReference>
<evidence type="ECO:0000256" key="8">
    <source>
        <dbReference type="ARBA" id="ARBA00022801"/>
    </source>
</evidence>
<evidence type="ECO:0000256" key="3">
    <source>
        <dbReference type="ARBA" id="ARBA00006170"/>
    </source>
</evidence>
<evidence type="ECO:0000256" key="6">
    <source>
        <dbReference type="ARBA" id="ARBA00022556"/>
    </source>
</evidence>
<dbReference type="Pfam" id="PF03331">
    <property type="entry name" value="LpxC"/>
    <property type="match status" value="2"/>
</dbReference>
<evidence type="ECO:0000256" key="12">
    <source>
        <dbReference type="ARBA" id="ARBA00024987"/>
    </source>
</evidence>
<dbReference type="InterPro" id="IPR011334">
    <property type="entry name" value="UDP-acyl_GlcNac_deAcase_C"/>
</dbReference>
<evidence type="ECO:0000256" key="1">
    <source>
        <dbReference type="ARBA" id="ARBA00001947"/>
    </source>
</evidence>
<evidence type="ECO:0000256" key="7">
    <source>
        <dbReference type="ARBA" id="ARBA00022723"/>
    </source>
</evidence>
<feature type="compositionally biased region" description="Polar residues" evidence="13">
    <location>
        <begin position="60"/>
        <end position="72"/>
    </location>
</feature>
<dbReference type="AlphaFoldDB" id="K8EEM8"/>
<dbReference type="eggNOG" id="ENOG502QT9Y">
    <property type="taxonomic scope" value="Eukaryota"/>
</dbReference>
<sequence length="490" mass="54017">MASTSYASASSNFAATPKRGQRPNSSSSSSSSSSSRATTPSSKDANKQRQEQRRRRRGEMTTTFATKESSSAVEEDLPSAFLNEAIRAEPKAYPPNRSYQQTVKKAFVVSGFGLHSGEDEIVRVCPAYANEGRYFVRVSDDSIEKETGEDEDGGALSDAQVNKLLLERARAMLSNDPNDRKEILRNQSILKREDKEKIDSPGDFLRNQGSETRVQANLANLAKGLQISSVLNAPGTDEAAVTKPEHLLSALEALGVDNCRIEIGGTGELPILDGGAGHWAHEICKAGVTPARDANDKGGEKVPKKQYKPREPVIVRDKDAFIMFTPQDQSKISYGIDLTYKSTAIGKQWFSWTPLEDAKYDVVIAPARTFGTIQDYMAFYRHDIIKGGTASCSLIANGTEFLNPPMRNGWENECARHKVLDLIGDMSLFAEPGMAGVPIGHVLCHKASHELHAEFMRQLAATERDVVDTEVWVTEDQILKEEEEFRAIWN</sequence>
<dbReference type="GO" id="GO:0016020">
    <property type="term" value="C:membrane"/>
    <property type="evidence" value="ECO:0007669"/>
    <property type="project" value="GOC"/>
</dbReference>
<dbReference type="InterPro" id="IPR020568">
    <property type="entry name" value="Ribosomal_Su5_D2-typ_SF"/>
</dbReference>
<evidence type="ECO:0000256" key="11">
    <source>
        <dbReference type="ARBA" id="ARBA00024535"/>
    </source>
</evidence>
<organism evidence="14 15">
    <name type="scientific">Bathycoccus prasinos</name>
    <dbReference type="NCBI Taxonomy" id="41875"/>
    <lineage>
        <taxon>Eukaryota</taxon>
        <taxon>Viridiplantae</taxon>
        <taxon>Chlorophyta</taxon>
        <taxon>Mamiellophyceae</taxon>
        <taxon>Mamiellales</taxon>
        <taxon>Bathycoccaceae</taxon>
        <taxon>Bathycoccus</taxon>
    </lineage>
</organism>
<dbReference type="GO" id="GO:0046872">
    <property type="term" value="F:metal ion binding"/>
    <property type="evidence" value="ECO:0007669"/>
    <property type="project" value="UniProtKB-KW"/>
</dbReference>
<accession>K8EEM8</accession>
<feature type="region of interest" description="Disordered" evidence="13">
    <location>
        <begin position="1"/>
        <end position="74"/>
    </location>
</feature>
<dbReference type="InterPro" id="IPR015870">
    <property type="entry name" value="UDP-acyl_N-AcGlcN_deAcase_N"/>
</dbReference>
<keyword evidence="8" id="KW-0378">Hydrolase</keyword>
<evidence type="ECO:0000313" key="15">
    <source>
        <dbReference type="Proteomes" id="UP000198341"/>
    </source>
</evidence>
<dbReference type="InterPro" id="IPR004463">
    <property type="entry name" value="UDP-acyl_GlcNac_deAcase"/>
</dbReference>
<dbReference type="PANTHER" id="PTHR33694:SF1">
    <property type="entry name" value="UDP-3-O-ACYL-N-ACETYLGLUCOSAMINE DEACETYLASE 1, MITOCHONDRIAL-RELATED"/>
    <property type="match status" value="1"/>
</dbReference>
<dbReference type="GO" id="GO:0009245">
    <property type="term" value="P:lipid A biosynthetic process"/>
    <property type="evidence" value="ECO:0007669"/>
    <property type="project" value="UniProtKB-KW"/>
</dbReference>
<evidence type="ECO:0000313" key="14">
    <source>
        <dbReference type="EMBL" id="CCO16471.1"/>
    </source>
</evidence>
<dbReference type="Proteomes" id="UP000198341">
    <property type="component" value="Chromosome 5"/>
</dbReference>
<evidence type="ECO:0000256" key="9">
    <source>
        <dbReference type="ARBA" id="ARBA00022833"/>
    </source>
</evidence>
<keyword evidence="9" id="KW-0862">Zinc</keyword>
<dbReference type="RefSeq" id="XP_007512913.1">
    <property type="nucleotide sequence ID" value="XM_007512851.1"/>
</dbReference>
<feature type="compositionally biased region" description="Polar residues" evidence="13">
    <location>
        <begin position="1"/>
        <end position="14"/>
    </location>
</feature>
<comment type="cofactor">
    <cofactor evidence="1">
        <name>Zn(2+)</name>
        <dbReference type="ChEBI" id="CHEBI:29105"/>
    </cofactor>
</comment>
<feature type="compositionally biased region" description="Low complexity" evidence="13">
    <location>
        <begin position="25"/>
        <end position="35"/>
    </location>
</feature>
<gene>
    <name evidence="14" type="ORF">Bathy05g01140</name>
</gene>
<dbReference type="UniPathway" id="UPA00359">
    <property type="reaction ID" value="UER00478"/>
</dbReference>
<protein>
    <recommendedName>
        <fullName evidence="4">UDP-3-O-acyl-N-acetylglucosamine deacetylase</fullName>
        <ecNumber evidence="4">3.5.1.108</ecNumber>
    </recommendedName>
</protein>
<comment type="function">
    <text evidence="12">Involved in the biosynthesis of lipid A, a phosphorylated glycolipid that in bacteria anchors the lipopolysaccharide to the outer membrane of the cell. Lipid A-like molecules in plants may serve as structural components of the outer membranes of mitochondria and/or chloroplasts, or may be involved in signal transduction or plant defense responses.</text>
</comment>